<keyword evidence="2" id="KW-1185">Reference proteome</keyword>
<evidence type="ECO:0000313" key="1">
    <source>
        <dbReference type="EMBL" id="MDR7277718.1"/>
    </source>
</evidence>
<protein>
    <submittedName>
        <fullName evidence="1">Uncharacterized protein</fullName>
    </submittedName>
</protein>
<name>A0AAE3YPN5_9ACTN</name>
<gene>
    <name evidence="1" type="ORF">J2S41_004496</name>
</gene>
<proteinExistence type="predicted"/>
<dbReference type="AlphaFoldDB" id="A0AAE3YPN5"/>
<organism evidence="1 2">
    <name type="scientific">Catenuloplanes atrovinosus</name>
    <dbReference type="NCBI Taxonomy" id="137266"/>
    <lineage>
        <taxon>Bacteria</taxon>
        <taxon>Bacillati</taxon>
        <taxon>Actinomycetota</taxon>
        <taxon>Actinomycetes</taxon>
        <taxon>Micromonosporales</taxon>
        <taxon>Micromonosporaceae</taxon>
        <taxon>Catenuloplanes</taxon>
    </lineage>
</organism>
<dbReference type="Proteomes" id="UP001183643">
    <property type="component" value="Unassembled WGS sequence"/>
</dbReference>
<comment type="caution">
    <text evidence="1">The sequence shown here is derived from an EMBL/GenBank/DDBJ whole genome shotgun (WGS) entry which is preliminary data.</text>
</comment>
<reference evidence="1" key="1">
    <citation type="submission" date="2023-07" db="EMBL/GenBank/DDBJ databases">
        <title>Sequencing the genomes of 1000 actinobacteria strains.</title>
        <authorList>
            <person name="Klenk H.-P."/>
        </authorList>
    </citation>
    <scope>NUCLEOTIDE SEQUENCE</scope>
    <source>
        <strain evidence="1">DSM 44707</strain>
    </source>
</reference>
<dbReference type="EMBL" id="JAVDYB010000001">
    <property type="protein sequence ID" value="MDR7277718.1"/>
    <property type="molecule type" value="Genomic_DNA"/>
</dbReference>
<evidence type="ECO:0000313" key="2">
    <source>
        <dbReference type="Proteomes" id="UP001183643"/>
    </source>
</evidence>
<accession>A0AAE3YPN5</accession>
<dbReference type="RefSeq" id="WP_310370183.1">
    <property type="nucleotide sequence ID" value="NZ_JAVDYB010000001.1"/>
</dbReference>
<sequence length="57" mass="6561">MPDEQLTDDHAIADACAKLFHHRRPGSPHPDRDRVRQAATNIATQLLHLARSQRRLR</sequence>